<evidence type="ECO:0000256" key="16">
    <source>
        <dbReference type="SAM" id="MobiDB-lite"/>
    </source>
</evidence>
<evidence type="ECO:0000256" key="9">
    <source>
        <dbReference type="ARBA" id="ARBA00022840"/>
    </source>
</evidence>
<feature type="domain" description="HMA" evidence="18">
    <location>
        <begin position="388"/>
        <end position="454"/>
    </location>
</feature>
<keyword evidence="5" id="KW-0479">Metal-binding</keyword>
<evidence type="ECO:0000256" key="12">
    <source>
        <dbReference type="ARBA" id="ARBA00023008"/>
    </source>
</evidence>
<evidence type="ECO:0000256" key="2">
    <source>
        <dbReference type="ARBA" id="ARBA00012517"/>
    </source>
</evidence>
<keyword evidence="6" id="KW-0677">Repeat</keyword>
<feature type="transmembrane region" description="Helical" evidence="17">
    <location>
        <begin position="483"/>
        <end position="502"/>
    </location>
</feature>
<dbReference type="Pfam" id="PF00702">
    <property type="entry name" value="Hydrolase"/>
    <property type="match status" value="1"/>
</dbReference>
<evidence type="ECO:0000256" key="5">
    <source>
        <dbReference type="ARBA" id="ARBA00022723"/>
    </source>
</evidence>
<dbReference type="SFLD" id="SFLDG00002">
    <property type="entry name" value="C1.7:_P-type_atpase_like"/>
    <property type="match status" value="1"/>
</dbReference>
<evidence type="ECO:0000256" key="8">
    <source>
        <dbReference type="ARBA" id="ARBA00022796"/>
    </source>
</evidence>
<feature type="compositionally biased region" description="Low complexity" evidence="16">
    <location>
        <begin position="1337"/>
        <end position="1347"/>
    </location>
</feature>
<dbReference type="EC" id="7.2.2.8" evidence="2"/>
<evidence type="ECO:0000256" key="13">
    <source>
        <dbReference type="ARBA" id="ARBA00023065"/>
    </source>
</evidence>
<evidence type="ECO:0000313" key="19">
    <source>
        <dbReference type="EMBL" id="TPX56089.1"/>
    </source>
</evidence>
<dbReference type="NCBIfam" id="TIGR00003">
    <property type="entry name" value="copper ion binding protein"/>
    <property type="match status" value="3"/>
</dbReference>
<dbReference type="Proteomes" id="UP000318582">
    <property type="component" value="Unassembled WGS sequence"/>
</dbReference>
<feature type="transmembrane region" description="Helical" evidence="17">
    <location>
        <begin position="780"/>
        <end position="804"/>
    </location>
</feature>
<dbReference type="PANTHER" id="PTHR46594:SF4">
    <property type="entry name" value="P-TYPE CATION-TRANSPORTING ATPASE"/>
    <property type="match status" value="1"/>
</dbReference>
<dbReference type="InterPro" id="IPR059000">
    <property type="entry name" value="ATPase_P-type_domA"/>
</dbReference>
<evidence type="ECO:0000256" key="10">
    <source>
        <dbReference type="ARBA" id="ARBA00022967"/>
    </source>
</evidence>
<evidence type="ECO:0000256" key="15">
    <source>
        <dbReference type="ARBA" id="ARBA00080126"/>
    </source>
</evidence>
<proteinExistence type="predicted"/>
<dbReference type="PRINTS" id="PR00119">
    <property type="entry name" value="CATATPASE"/>
</dbReference>
<keyword evidence="7" id="KW-0547">Nucleotide-binding</keyword>
<dbReference type="Gene3D" id="2.70.150.10">
    <property type="entry name" value="Calcium-transporting ATPase, cytoplasmic transduction domain A"/>
    <property type="match status" value="1"/>
</dbReference>
<dbReference type="SUPFAM" id="SSF81665">
    <property type="entry name" value="Calcium ATPase, transmembrane domain M"/>
    <property type="match status" value="1"/>
</dbReference>
<feature type="domain" description="HMA" evidence="18">
    <location>
        <begin position="19"/>
        <end position="85"/>
    </location>
</feature>
<dbReference type="InterPro" id="IPR001757">
    <property type="entry name" value="P_typ_ATPase"/>
</dbReference>
<keyword evidence="20" id="KW-1185">Reference proteome</keyword>
<dbReference type="PROSITE" id="PS00154">
    <property type="entry name" value="ATPASE_E1_E2"/>
    <property type="match status" value="1"/>
</dbReference>
<evidence type="ECO:0000259" key="18">
    <source>
        <dbReference type="PROSITE" id="PS50846"/>
    </source>
</evidence>
<feature type="compositionally biased region" description="Polar residues" evidence="16">
    <location>
        <begin position="283"/>
        <end position="308"/>
    </location>
</feature>
<dbReference type="FunFam" id="3.40.50.1000:FF:000144">
    <property type="entry name" value="copper-transporting ATPase 1 isoform X2"/>
    <property type="match status" value="1"/>
</dbReference>
<dbReference type="GO" id="GO:0005507">
    <property type="term" value="F:copper ion binding"/>
    <property type="evidence" value="ECO:0007669"/>
    <property type="project" value="InterPro"/>
</dbReference>
<dbReference type="SUPFAM" id="SSF56784">
    <property type="entry name" value="HAD-like"/>
    <property type="match status" value="1"/>
</dbReference>
<keyword evidence="4 17" id="KW-0812">Transmembrane</keyword>
<keyword evidence="9" id="KW-0067">ATP-binding</keyword>
<keyword evidence="13" id="KW-0406">Ion transport</keyword>
<dbReference type="FunFam" id="2.70.150.10:FF:000002">
    <property type="entry name" value="Copper-transporting ATPase 1, putative"/>
    <property type="match status" value="1"/>
</dbReference>
<protein>
    <recommendedName>
        <fullName evidence="2">P-type Cu(+) transporter</fullName>
        <ecNumber evidence="2">7.2.2.8</ecNumber>
    </recommendedName>
    <alternativeName>
        <fullName evidence="15">Cu(2+)-ATPase</fullName>
    </alternativeName>
</protein>
<dbReference type="SUPFAM" id="SSF81653">
    <property type="entry name" value="Calcium ATPase, transduction domain A"/>
    <property type="match status" value="1"/>
</dbReference>
<dbReference type="InterPro" id="IPR023299">
    <property type="entry name" value="ATPase_P-typ_cyto_dom_N"/>
</dbReference>
<keyword evidence="11 17" id="KW-1133">Transmembrane helix</keyword>
<dbReference type="GO" id="GO:0005524">
    <property type="term" value="F:ATP binding"/>
    <property type="evidence" value="ECO:0007669"/>
    <property type="project" value="UniProtKB-KW"/>
</dbReference>
<dbReference type="InterPro" id="IPR036163">
    <property type="entry name" value="HMA_dom_sf"/>
</dbReference>
<feature type="transmembrane region" description="Helical" evidence="17">
    <location>
        <begin position="742"/>
        <end position="768"/>
    </location>
</feature>
<dbReference type="FunFam" id="3.30.70.100:FF:000001">
    <property type="entry name" value="ATPase copper transporting beta"/>
    <property type="match status" value="5"/>
</dbReference>
<evidence type="ECO:0000256" key="6">
    <source>
        <dbReference type="ARBA" id="ARBA00022737"/>
    </source>
</evidence>
<dbReference type="InterPro" id="IPR005373">
    <property type="entry name" value="PHAF1"/>
</dbReference>
<dbReference type="Pfam" id="PF00403">
    <property type="entry name" value="HMA"/>
    <property type="match status" value="5"/>
</dbReference>
<dbReference type="PRINTS" id="PR00942">
    <property type="entry name" value="CUATPASEI"/>
</dbReference>
<dbReference type="EMBL" id="QEAQ01000086">
    <property type="protein sequence ID" value="TPX56089.1"/>
    <property type="molecule type" value="Genomic_DNA"/>
</dbReference>
<accession>A0A507DWD1</accession>
<feature type="transmembrane region" description="Helical" evidence="17">
    <location>
        <begin position="553"/>
        <end position="575"/>
    </location>
</feature>
<dbReference type="InterPro" id="IPR027256">
    <property type="entry name" value="P-typ_ATPase_IB"/>
</dbReference>
<feature type="domain" description="HMA" evidence="18">
    <location>
        <begin position="118"/>
        <end position="184"/>
    </location>
</feature>
<evidence type="ECO:0000256" key="17">
    <source>
        <dbReference type="SAM" id="Phobius"/>
    </source>
</evidence>
<feature type="transmembrane region" description="Helical" evidence="17">
    <location>
        <begin position="1115"/>
        <end position="1136"/>
    </location>
</feature>
<dbReference type="InterPro" id="IPR023214">
    <property type="entry name" value="HAD_sf"/>
</dbReference>
<dbReference type="GO" id="GO:0012505">
    <property type="term" value="C:endomembrane system"/>
    <property type="evidence" value="ECO:0007669"/>
    <property type="project" value="UniProtKB-SubCell"/>
</dbReference>
<dbReference type="NCBIfam" id="TIGR01494">
    <property type="entry name" value="ATPase_P-type"/>
    <property type="match status" value="2"/>
</dbReference>
<evidence type="ECO:0000256" key="3">
    <source>
        <dbReference type="ARBA" id="ARBA00022448"/>
    </source>
</evidence>
<feature type="domain" description="HMA" evidence="18">
    <location>
        <begin position="199"/>
        <end position="265"/>
    </location>
</feature>
<dbReference type="GO" id="GO:0016020">
    <property type="term" value="C:membrane"/>
    <property type="evidence" value="ECO:0007669"/>
    <property type="project" value="InterPro"/>
</dbReference>
<dbReference type="InterPro" id="IPR023298">
    <property type="entry name" value="ATPase_P-typ_TM_dom_sf"/>
</dbReference>
<dbReference type="PRINTS" id="PR00943">
    <property type="entry name" value="CUATPASE"/>
</dbReference>
<keyword evidence="12" id="KW-0186">Copper</keyword>
<dbReference type="GO" id="GO:0140581">
    <property type="term" value="F:P-type monovalent copper transporter activity"/>
    <property type="evidence" value="ECO:0007669"/>
    <property type="project" value="UniProtKB-EC"/>
</dbReference>
<dbReference type="InterPro" id="IPR018303">
    <property type="entry name" value="ATPase_P-typ_P_site"/>
</dbReference>
<dbReference type="Gene3D" id="3.30.70.100">
    <property type="match status" value="5"/>
</dbReference>
<dbReference type="InterPro" id="IPR017969">
    <property type="entry name" value="Heavy-metal-associated_CS"/>
</dbReference>
<feature type="region of interest" description="Disordered" evidence="16">
    <location>
        <begin position="1216"/>
        <end position="1235"/>
    </location>
</feature>
<evidence type="ECO:0000256" key="7">
    <source>
        <dbReference type="ARBA" id="ARBA00022741"/>
    </source>
</evidence>
<dbReference type="NCBIfam" id="TIGR01525">
    <property type="entry name" value="ATPase-IB_hvy"/>
    <property type="match status" value="1"/>
</dbReference>
<comment type="subcellular location">
    <subcellularLocation>
        <location evidence="1">Endomembrane system</location>
        <topology evidence="1">Multi-pass membrane protein</topology>
    </subcellularLocation>
</comment>
<dbReference type="Pfam" id="PF03676">
    <property type="entry name" value="PHAF1"/>
    <property type="match status" value="1"/>
</dbReference>
<dbReference type="CDD" id="cd02094">
    <property type="entry name" value="P-type_ATPase_Cu-like"/>
    <property type="match status" value="1"/>
</dbReference>
<keyword evidence="14 17" id="KW-0472">Membrane</keyword>
<feature type="transmembrane region" description="Helical" evidence="17">
    <location>
        <begin position="514"/>
        <end position="533"/>
    </location>
</feature>
<dbReference type="InterPro" id="IPR006121">
    <property type="entry name" value="HMA_dom"/>
</dbReference>
<dbReference type="InterPro" id="IPR006122">
    <property type="entry name" value="HMA_Cu_ion-bd"/>
</dbReference>
<feature type="domain" description="HMA" evidence="18">
    <location>
        <begin position="314"/>
        <end position="380"/>
    </location>
</feature>
<dbReference type="SFLD" id="SFLDS00003">
    <property type="entry name" value="Haloacid_Dehalogenase"/>
    <property type="match status" value="1"/>
</dbReference>
<feature type="region of interest" description="Disordered" evidence="16">
    <location>
        <begin position="268"/>
        <end position="308"/>
    </location>
</feature>
<name>A0A507DWD1_9FUNG</name>
<keyword evidence="3" id="KW-0813">Transport</keyword>
<keyword evidence="8" id="KW-0187">Copper transport</keyword>
<reference evidence="19 20" key="1">
    <citation type="journal article" date="2019" name="Sci. Rep.">
        <title>Comparative genomics of chytrid fungi reveal insights into the obligate biotrophic and pathogenic lifestyle of Synchytrium endobioticum.</title>
        <authorList>
            <person name="van de Vossenberg B.T.L.H."/>
            <person name="Warris S."/>
            <person name="Nguyen H.D.T."/>
            <person name="van Gent-Pelzer M.P.E."/>
            <person name="Joly D.L."/>
            <person name="van de Geest H.C."/>
            <person name="Bonants P.J.M."/>
            <person name="Smith D.S."/>
            <person name="Levesque C.A."/>
            <person name="van der Lee T.A.J."/>
        </authorList>
    </citation>
    <scope>NUCLEOTIDE SEQUENCE [LARGE SCALE GENOMIC DNA]</scope>
    <source>
        <strain evidence="19 20">CBS 809.83</strain>
    </source>
</reference>
<evidence type="ECO:0000313" key="20">
    <source>
        <dbReference type="Proteomes" id="UP000318582"/>
    </source>
</evidence>
<evidence type="ECO:0000256" key="11">
    <source>
        <dbReference type="ARBA" id="ARBA00022989"/>
    </source>
</evidence>
<organism evidence="19 20">
    <name type="scientific">Powellomyces hirtus</name>
    <dbReference type="NCBI Taxonomy" id="109895"/>
    <lineage>
        <taxon>Eukaryota</taxon>
        <taxon>Fungi</taxon>
        <taxon>Fungi incertae sedis</taxon>
        <taxon>Chytridiomycota</taxon>
        <taxon>Chytridiomycota incertae sedis</taxon>
        <taxon>Chytridiomycetes</taxon>
        <taxon>Spizellomycetales</taxon>
        <taxon>Powellomycetaceae</taxon>
        <taxon>Powellomyces</taxon>
    </lineage>
</organism>
<comment type="caution">
    <text evidence="19">The sequence shown here is derived from an EMBL/GenBank/DDBJ whole genome shotgun (WGS) entry which is preliminary data.</text>
</comment>
<dbReference type="PROSITE" id="PS01047">
    <property type="entry name" value="HMA_1"/>
    <property type="match status" value="4"/>
</dbReference>
<dbReference type="Gene3D" id="3.40.50.1000">
    <property type="entry name" value="HAD superfamily/HAD-like"/>
    <property type="match status" value="1"/>
</dbReference>
<dbReference type="SFLD" id="SFLDF00027">
    <property type="entry name" value="p-type_atpase"/>
    <property type="match status" value="1"/>
</dbReference>
<dbReference type="InterPro" id="IPR036412">
    <property type="entry name" value="HAD-like_sf"/>
</dbReference>
<sequence>MPSFDQPPQAHATGDVSAATAQLSIQGMTCMSCVRTIEGQLRSLPGVTTATVDLKAESATVVYDSSLLDDTDLAEAVESCGFEASVVKDQLKGHVVVTVKGMTCQERLPFDGKNQDLAVHNLPITGLTSVSCVKTVTGALKAVAGVQNAIVNLGSETATVEFDSKTLSTSTILKAIEDCGFDASIPSLTKPSAMVPSVTHFDISVIGMTCQSCVKTVTGKVAPMIGVQAVMVDLAKENASVELDTSLISVNTVIEAIEECGFDASLRSGSTTGSQMGKRERLQISTSKASNPASPSGKNPSSPRYTATTAGPVRTVQLEIRGMTCASCVASIEKHLRANPAIVSCKVALLAERAEVQFKELQIDGAQVAELVNDIGFIARALPDDSIGTVDLKIFGMTCGSCSGKIERELSKMDGIQKVAVNLLGQSGRFQHDTAVIGVRNIVEKIEDLGFTAFLSDMGSNAQAESLERTREIQEWRDAFWRAFRYALPVTFVAMIFPMTPLRDVINWQLLKGLYLGDIIMLALTIPVQFGIGQRFYTAAYKAVSHGSYTMDVLIVLGTSIAFAFSVLAMAFAVCSSRHVEPQVFFETSTTLITFITLGRYLENLAKGKTSSALSKLISLAPTTAMLMSLDPETGVMTEKSIPSEYVQAGDLLKIVPGERVPADGVVEYGATQIDESLVTGEPLPVGKRVGDSLIGGTVNGSGVVHMRAVRVGADTTLSQIVKLVNDAQTSKAPIQDVADTVAGYFVPGVIILGIVTLLIWLVVLSVTNWMPSSFPEGSSVLFVALSMSISVIVVACPCALGLATPTAVMVGTGVGAQLGILIKGGGPLETAHRVTKFVFDKTGTLTLGKLSVVNCELASTSITQREFFGLVGAAEANSEHPLGKAIAKHGKELLGIATYPHTVETWKAVMGSGVQCTVLPLPTSNLTEPIKVLIGNAKFLASNNCDAIPASFLTSQKAQESAGHTVIFVAFNNIPTGLIALADTLKPSAAPTIHALQKMGIQVAMVTGDQHLTALSIARQCGIPTTHIHAGVTPSGKKSLVHQFQEEGHVVAMVGDGINDSASIAQADMGIAVFGGTDVAVEAASVVLMRDELADVVTAIDLSRVIFRRIRLNFIWATGYNVCMIPLAMGLLSPWGITLPAMVAGMAMSLSSVSVVLSSLHLKFYTPPSSLHDPRLTKAPAPPQPTSPTSPHDPDQALFLPLTPEASAMDLEAGGAGYQRGRSGSRSGAGGREFVKGVRELLTTASSRRSPSPKKGYVPLLEDEEAKGKNRKLRTPLKPPSPSLSGPETSDPSAPSPSVDKDDSDNSPQKSSPALLLQPPLEQNLPSPTPPPEDTVAVSAAKPVKPAHGKPPLPVENTRPPTPRLVVSSPKQTSLDIKTVVATARSSQLALPLKQSPTRAAPITQPETLDLPATACAVPMMLATASATAPVPLPESAASNSQSSQPVVQRLECAVQPGRSVGPFVLGTPVGSVVAMLRDMENSVPYVECMYDDSTPLRSDIVLNLPPNGICLRFDPASQRLKLIELWDFSKLALFYKDVDFNSHRVLPTFVSIYKLFGPTYPGEFSDERKQYTLTYPGVSFVFPIPDAYIPLQSLTDLPLSFPDGTTPVLNRVYVFTGSEQWQHAVAPRLKSDIGHVVIKIGEGIAIPNHPRRHNNNNSTTIPISLAFGTPTQDVLDALGKPEGVCAKDDDQMRILGESPDTTSNNADDGAQEDETGDYFWNYFTSGFDILFSGTSHTIKKLILHMNPVGHWDFTQYAKCQFVLGDQERAITADSTWEDIQRIMHTSVATTTHPPRPVVHNRGGHQNPFGPTCFYGYPGVVFEVINNTGCLASVTLFVTNGV</sequence>
<evidence type="ECO:0000256" key="1">
    <source>
        <dbReference type="ARBA" id="ARBA00004127"/>
    </source>
</evidence>
<feature type="compositionally biased region" description="Low complexity" evidence="16">
    <location>
        <begin position="1308"/>
        <end position="1327"/>
    </location>
</feature>
<feature type="region of interest" description="Disordered" evidence="16">
    <location>
        <begin position="1243"/>
        <end position="1372"/>
    </location>
</feature>
<keyword evidence="10" id="KW-1278">Translocase</keyword>
<dbReference type="Gene3D" id="3.40.1110.10">
    <property type="entry name" value="Calcium-transporting ATPase, cytoplasmic domain N"/>
    <property type="match status" value="2"/>
</dbReference>
<evidence type="ECO:0000256" key="14">
    <source>
        <dbReference type="ARBA" id="ARBA00023136"/>
    </source>
</evidence>
<dbReference type="GO" id="GO:0016887">
    <property type="term" value="F:ATP hydrolysis activity"/>
    <property type="evidence" value="ECO:0007669"/>
    <property type="project" value="InterPro"/>
</dbReference>
<dbReference type="InterPro" id="IPR044492">
    <property type="entry name" value="P_typ_ATPase_HD_dom"/>
</dbReference>
<dbReference type="Pfam" id="PF00122">
    <property type="entry name" value="E1-E2_ATPase"/>
    <property type="match status" value="1"/>
</dbReference>
<dbReference type="SUPFAM" id="SSF55008">
    <property type="entry name" value="HMA, heavy metal-associated domain"/>
    <property type="match status" value="5"/>
</dbReference>
<dbReference type="InterPro" id="IPR008250">
    <property type="entry name" value="ATPase_P-typ_transduc_dom_A_sf"/>
</dbReference>
<dbReference type="PROSITE" id="PS50846">
    <property type="entry name" value="HMA_2"/>
    <property type="match status" value="5"/>
</dbReference>
<dbReference type="CDD" id="cd00371">
    <property type="entry name" value="HMA"/>
    <property type="match status" value="5"/>
</dbReference>
<gene>
    <name evidence="19" type="ORF">PhCBS80983_g04816</name>
</gene>
<evidence type="ECO:0000256" key="4">
    <source>
        <dbReference type="ARBA" id="ARBA00022692"/>
    </source>
</evidence>
<feature type="region of interest" description="Disordered" evidence="16">
    <location>
        <begin position="1172"/>
        <end position="1199"/>
    </location>
</feature>
<dbReference type="STRING" id="109895.A0A507DWD1"/>
<dbReference type="PANTHER" id="PTHR46594">
    <property type="entry name" value="P-TYPE CATION-TRANSPORTING ATPASE"/>
    <property type="match status" value="1"/>
</dbReference>